<comment type="caution">
    <text evidence="7">The sequence shown here is derived from an EMBL/GenBank/DDBJ whole genome shotgun (WGS) entry which is preliminary data.</text>
</comment>
<comment type="subcellular location">
    <subcellularLocation>
        <location evidence="1">Membrane</location>
        <topology evidence="1">Multi-pass membrane protein</topology>
    </subcellularLocation>
</comment>
<proteinExistence type="inferred from homology"/>
<comment type="similarity">
    <text evidence="2">Belongs to the major facilitator superfamily. Proton-dependent oligopeptide transporter (POT/PTR) (TC 2.A.17) family.</text>
</comment>
<feature type="transmembrane region" description="Helical" evidence="6">
    <location>
        <begin position="443"/>
        <end position="460"/>
    </location>
</feature>
<feature type="transmembrane region" description="Helical" evidence="6">
    <location>
        <begin position="183"/>
        <end position="201"/>
    </location>
</feature>
<feature type="transmembrane region" description="Helical" evidence="6">
    <location>
        <begin position="65"/>
        <end position="87"/>
    </location>
</feature>
<reference evidence="7 8" key="1">
    <citation type="submission" date="2018-12" db="EMBL/GenBank/DDBJ databases">
        <title>The Draft Genome Sequence of the Soil Bacterium Pedobacter tournemirensis R1.</title>
        <authorList>
            <person name="He J."/>
        </authorList>
    </citation>
    <scope>NUCLEOTIDE SEQUENCE [LARGE SCALE GENOMIC DNA]</scope>
    <source>
        <strain evidence="7 8">R1</strain>
    </source>
</reference>
<accession>A0A4Q0MGW1</accession>
<dbReference type="PANTHER" id="PTHR11654">
    <property type="entry name" value="OLIGOPEPTIDE TRANSPORTER-RELATED"/>
    <property type="match status" value="1"/>
</dbReference>
<dbReference type="Gene3D" id="1.20.1250.20">
    <property type="entry name" value="MFS general substrate transporter like domains"/>
    <property type="match status" value="2"/>
</dbReference>
<feature type="transmembrane region" description="Helical" evidence="6">
    <location>
        <begin position="373"/>
        <end position="395"/>
    </location>
</feature>
<evidence type="ECO:0000256" key="5">
    <source>
        <dbReference type="ARBA" id="ARBA00023136"/>
    </source>
</evidence>
<feature type="transmembrane region" description="Helical" evidence="6">
    <location>
        <begin position="92"/>
        <end position="110"/>
    </location>
</feature>
<organism evidence="7 8">
    <name type="scientific">Arcticibacter tournemirensis</name>
    <dbReference type="NCBI Taxonomy" id="699437"/>
    <lineage>
        <taxon>Bacteria</taxon>
        <taxon>Pseudomonadati</taxon>
        <taxon>Bacteroidota</taxon>
        <taxon>Sphingobacteriia</taxon>
        <taxon>Sphingobacteriales</taxon>
        <taxon>Sphingobacteriaceae</taxon>
        <taxon>Arcticibacter</taxon>
    </lineage>
</organism>
<keyword evidence="4 6" id="KW-1133">Transmembrane helix</keyword>
<feature type="transmembrane region" description="Helical" evidence="6">
    <location>
        <begin position="156"/>
        <end position="177"/>
    </location>
</feature>
<dbReference type="CDD" id="cd17347">
    <property type="entry name" value="MFS_SLC15A1_2_like"/>
    <property type="match status" value="1"/>
</dbReference>
<gene>
    <name evidence="7" type="ORF">EKH83_01500</name>
</gene>
<evidence type="ECO:0000256" key="3">
    <source>
        <dbReference type="ARBA" id="ARBA00022692"/>
    </source>
</evidence>
<feature type="transmembrane region" description="Helical" evidence="6">
    <location>
        <begin position="339"/>
        <end position="361"/>
    </location>
</feature>
<sequence length="486" mass="54357">MNHTEKKAAAYPASIPFIIANEGAERFSFYGMRSILATFLVAQFFNPSLNPSLQGVAEAKANEITHLFVSLAYALPFVGAIAADWFFGKYRVILYVSVVYCLGHLCLSLFEDDLDKFRLGLLLVAVGAGGIKSCVSANLGDQFNESNKHLMAGMYAWFYFSINSGSVLSTIMIPWVYANYGPSWAFGIPGLLMALATVIFFSGRKKYVKIPPSGINKNNFLFISGYALIHFRRRKKGQPLLDVAKVKFDERKVEDIKSVYNVMAVFAFIPVYWALWDQSLSEWVLQATKLDLTIFSFQVLPEQVQTVNPFFLLLFIPVFNYWIYPFFDKMGIKTSPVRRIGAGLVVTAISFLIIALIQVSVDGGARPSIWWQILAYALLSASEVLISVTGLQYAYTQSPPSMKSTMAALWLMTTAIGNFFTGMVNRNIAQDGVFSGLKGADYYWFFIGLLCAFIILYFFVAGRIKERSYIHSPEDELLVASQSHGQ</sequence>
<feature type="transmembrane region" description="Helical" evidence="6">
    <location>
        <begin position="407"/>
        <end position="423"/>
    </location>
</feature>
<protein>
    <submittedName>
        <fullName evidence="7">MFS transporter</fullName>
    </submittedName>
</protein>
<evidence type="ECO:0000256" key="2">
    <source>
        <dbReference type="ARBA" id="ARBA00005982"/>
    </source>
</evidence>
<dbReference type="InterPro" id="IPR000109">
    <property type="entry name" value="POT_fam"/>
</dbReference>
<evidence type="ECO:0000256" key="1">
    <source>
        <dbReference type="ARBA" id="ARBA00004141"/>
    </source>
</evidence>
<dbReference type="RefSeq" id="WP_128767613.1">
    <property type="nucleotide sequence ID" value="NZ_RXOC01000001.1"/>
</dbReference>
<keyword evidence="3 6" id="KW-0812">Transmembrane</keyword>
<dbReference type="AlphaFoldDB" id="A0A4Q0MGW1"/>
<name>A0A4Q0MGW1_9SPHI</name>
<dbReference type="GO" id="GO:0016020">
    <property type="term" value="C:membrane"/>
    <property type="evidence" value="ECO:0007669"/>
    <property type="project" value="UniProtKB-SubCell"/>
</dbReference>
<dbReference type="InterPro" id="IPR036259">
    <property type="entry name" value="MFS_trans_sf"/>
</dbReference>
<keyword evidence="5 6" id="KW-0472">Membrane</keyword>
<dbReference type="GO" id="GO:0022857">
    <property type="term" value="F:transmembrane transporter activity"/>
    <property type="evidence" value="ECO:0007669"/>
    <property type="project" value="InterPro"/>
</dbReference>
<evidence type="ECO:0000313" key="7">
    <source>
        <dbReference type="EMBL" id="RXF72605.1"/>
    </source>
</evidence>
<dbReference type="SUPFAM" id="SSF103473">
    <property type="entry name" value="MFS general substrate transporter"/>
    <property type="match status" value="1"/>
</dbReference>
<feature type="transmembrane region" description="Helical" evidence="6">
    <location>
        <begin position="258"/>
        <end position="276"/>
    </location>
</feature>
<evidence type="ECO:0000256" key="6">
    <source>
        <dbReference type="SAM" id="Phobius"/>
    </source>
</evidence>
<feature type="transmembrane region" description="Helical" evidence="6">
    <location>
        <begin position="310"/>
        <end position="327"/>
    </location>
</feature>
<evidence type="ECO:0000256" key="4">
    <source>
        <dbReference type="ARBA" id="ARBA00022989"/>
    </source>
</evidence>
<evidence type="ECO:0000313" key="8">
    <source>
        <dbReference type="Proteomes" id="UP000290848"/>
    </source>
</evidence>
<dbReference type="Pfam" id="PF00854">
    <property type="entry name" value="PTR2"/>
    <property type="match status" value="1"/>
</dbReference>
<dbReference type="EMBL" id="RXOC01000001">
    <property type="protein sequence ID" value="RXF72605.1"/>
    <property type="molecule type" value="Genomic_DNA"/>
</dbReference>
<dbReference type="Proteomes" id="UP000290848">
    <property type="component" value="Unassembled WGS sequence"/>
</dbReference>